<reference evidence="3" key="1">
    <citation type="submission" date="2020-11" db="EMBL/GenBank/DDBJ databases">
        <authorList>
            <person name="Tran Van P."/>
        </authorList>
    </citation>
    <scope>NUCLEOTIDE SEQUENCE</scope>
</reference>
<dbReference type="EMBL" id="CAJPEV010000180">
    <property type="protein sequence ID" value="CAG0881927.1"/>
    <property type="molecule type" value="Genomic_DNA"/>
</dbReference>
<feature type="compositionally biased region" description="Basic and acidic residues" evidence="1">
    <location>
        <begin position="1"/>
        <end position="16"/>
    </location>
</feature>
<keyword evidence="4" id="KW-1185">Reference proteome</keyword>
<dbReference type="OrthoDB" id="297923at2759"/>
<evidence type="ECO:0000256" key="1">
    <source>
        <dbReference type="SAM" id="MobiDB-lite"/>
    </source>
</evidence>
<feature type="domain" description="CASC1 C-terminal" evidence="2">
    <location>
        <begin position="81"/>
        <end position="283"/>
    </location>
</feature>
<dbReference type="PRINTS" id="PR02043">
    <property type="entry name" value="CANCERSCCP1"/>
</dbReference>
<dbReference type="GO" id="GO:0008017">
    <property type="term" value="F:microtubule binding"/>
    <property type="evidence" value="ECO:0007669"/>
    <property type="project" value="TreeGrafter"/>
</dbReference>
<dbReference type="PANTHER" id="PTHR20929">
    <property type="entry name" value="LUNG ADENOMA SUSCEPTIBILITY 1-RELATED"/>
    <property type="match status" value="1"/>
</dbReference>
<dbReference type="EMBL" id="LR899697">
    <property type="protein sequence ID" value="CAD7241826.1"/>
    <property type="molecule type" value="Genomic_DNA"/>
</dbReference>
<dbReference type="AlphaFoldDB" id="A0A7R8X2Y2"/>
<proteinExistence type="predicted"/>
<organism evidence="3">
    <name type="scientific">Darwinula stevensoni</name>
    <dbReference type="NCBI Taxonomy" id="69355"/>
    <lineage>
        <taxon>Eukaryota</taxon>
        <taxon>Metazoa</taxon>
        <taxon>Ecdysozoa</taxon>
        <taxon>Arthropoda</taxon>
        <taxon>Crustacea</taxon>
        <taxon>Oligostraca</taxon>
        <taxon>Ostracoda</taxon>
        <taxon>Podocopa</taxon>
        <taxon>Podocopida</taxon>
        <taxon>Darwinulocopina</taxon>
        <taxon>Darwinuloidea</taxon>
        <taxon>Darwinulidae</taxon>
        <taxon>Darwinula</taxon>
    </lineage>
</organism>
<name>A0A7R8X2Y2_9CRUS</name>
<dbReference type="Proteomes" id="UP000677054">
    <property type="component" value="Unassembled WGS sequence"/>
</dbReference>
<evidence type="ECO:0000313" key="4">
    <source>
        <dbReference type="Proteomes" id="UP000677054"/>
    </source>
</evidence>
<accession>A0A7R8X2Y2</accession>
<dbReference type="InterPro" id="IPR022110">
    <property type="entry name" value="CASC1_C"/>
</dbReference>
<dbReference type="Pfam" id="PF12366">
    <property type="entry name" value="Casc1_C"/>
    <property type="match status" value="1"/>
</dbReference>
<dbReference type="GO" id="GO:0005930">
    <property type="term" value="C:axoneme"/>
    <property type="evidence" value="ECO:0007669"/>
    <property type="project" value="TreeGrafter"/>
</dbReference>
<gene>
    <name evidence="3" type="ORF">DSTB1V02_LOCUS1804</name>
</gene>
<protein>
    <recommendedName>
        <fullName evidence="2">CASC1 C-terminal domain-containing protein</fullName>
    </recommendedName>
</protein>
<evidence type="ECO:0000259" key="2">
    <source>
        <dbReference type="Pfam" id="PF12366"/>
    </source>
</evidence>
<dbReference type="PANTHER" id="PTHR20929:SF11">
    <property type="entry name" value="DYNEIN AXONEMAL INTERMEDIATE CHAIN 7"/>
    <property type="match status" value="1"/>
</dbReference>
<sequence length="338" mass="38698">MLLPTYHDDDITKKVPFESGYQEAAPLSPERAKRRDPEDIEKELRQQETEMQKLISLSIKLPKQVLWFEPPVMCHWDEKKRYWSTEGFYDSKHQEEQQISSVKTRHLGVFALAQRRFSNFPYQSWDLKPVEEGSVSYTVAAAVVTVEFIIKLDSFLMVQRSGVTLDAFEAVAYIRALGDSESPYTVLAEYGVNIRPEPDSPQYIDGLPVKDLSTENHLYLCMGLGCSSFQFAWSRWNLLAGMDKLVLQFREKISSQPPQGNHSLLLVTPDKAAMLECSDVSQSFSDEEVQDYSFTADLYHFLLAAGSPQAKELMSKLECDHSYTVFEMLWLTKPLSYA</sequence>
<dbReference type="GO" id="GO:0048487">
    <property type="term" value="F:beta-tubulin binding"/>
    <property type="evidence" value="ECO:0007669"/>
    <property type="project" value="TreeGrafter"/>
</dbReference>
<evidence type="ECO:0000313" key="3">
    <source>
        <dbReference type="EMBL" id="CAD7241826.1"/>
    </source>
</evidence>
<dbReference type="InterPro" id="IPR023247">
    <property type="entry name" value="IC97/Dnai7-like"/>
</dbReference>
<feature type="region of interest" description="Disordered" evidence="1">
    <location>
        <begin position="1"/>
        <end position="38"/>
    </location>
</feature>